<sequence length="161" mass="18107">MESNSQSELGDLLILNGREATVSETRPNVALIAGENFTSSTVKNPDVNVQANTRKSRHKRDKVKSQDVMANYGSPSDTKVNPKENGLSPRPCSKILLWIFACFALTLVCLVTAFIVWTLVSYQSTISRLEARILRLEEAHEDYQHKMEAYVHRTVDEILAK</sequence>
<reference evidence="4" key="1">
    <citation type="journal article" date="2023" name="PLoS Negl. Trop. Dis.">
        <title>A genome sequence for Biomphalaria pfeifferi, the major vector snail for the human-infecting parasite Schistosoma mansoni.</title>
        <authorList>
            <person name="Bu L."/>
            <person name="Lu L."/>
            <person name="Laidemitt M.R."/>
            <person name="Zhang S.M."/>
            <person name="Mutuku M."/>
            <person name="Mkoji G."/>
            <person name="Steinauer M."/>
            <person name="Loker E.S."/>
        </authorList>
    </citation>
    <scope>NUCLEOTIDE SEQUENCE</scope>
    <source>
        <strain evidence="4">KasaAsao</strain>
    </source>
</reference>
<feature type="region of interest" description="Disordered" evidence="2">
    <location>
        <begin position="51"/>
        <end position="85"/>
    </location>
</feature>
<keyword evidence="5" id="KW-1185">Reference proteome</keyword>
<gene>
    <name evidence="4" type="ORF">Bpfe_012492</name>
</gene>
<evidence type="ECO:0000256" key="2">
    <source>
        <dbReference type="SAM" id="MobiDB-lite"/>
    </source>
</evidence>
<keyword evidence="3" id="KW-1133">Transmembrane helix</keyword>
<dbReference type="Proteomes" id="UP001233172">
    <property type="component" value="Unassembled WGS sequence"/>
</dbReference>
<feature type="coiled-coil region" evidence="1">
    <location>
        <begin position="119"/>
        <end position="153"/>
    </location>
</feature>
<name>A0AAD8BP71_BIOPF</name>
<proteinExistence type="predicted"/>
<feature type="non-terminal residue" evidence="4">
    <location>
        <position position="161"/>
    </location>
</feature>
<protein>
    <submittedName>
        <fullName evidence="4">Collagen alpha-1(XXIII) chain</fullName>
    </submittedName>
</protein>
<evidence type="ECO:0000313" key="4">
    <source>
        <dbReference type="EMBL" id="KAK0058168.1"/>
    </source>
</evidence>
<organism evidence="4 5">
    <name type="scientific">Biomphalaria pfeifferi</name>
    <name type="common">Bloodfluke planorb</name>
    <name type="synonym">Freshwater snail</name>
    <dbReference type="NCBI Taxonomy" id="112525"/>
    <lineage>
        <taxon>Eukaryota</taxon>
        <taxon>Metazoa</taxon>
        <taxon>Spiralia</taxon>
        <taxon>Lophotrochozoa</taxon>
        <taxon>Mollusca</taxon>
        <taxon>Gastropoda</taxon>
        <taxon>Heterobranchia</taxon>
        <taxon>Euthyneura</taxon>
        <taxon>Panpulmonata</taxon>
        <taxon>Hygrophila</taxon>
        <taxon>Lymnaeoidea</taxon>
        <taxon>Planorbidae</taxon>
        <taxon>Biomphalaria</taxon>
    </lineage>
</organism>
<dbReference type="AlphaFoldDB" id="A0AAD8BP71"/>
<evidence type="ECO:0000256" key="3">
    <source>
        <dbReference type="SAM" id="Phobius"/>
    </source>
</evidence>
<accession>A0AAD8BP71</accession>
<evidence type="ECO:0000256" key="1">
    <source>
        <dbReference type="SAM" id="Coils"/>
    </source>
</evidence>
<keyword evidence="3" id="KW-0812">Transmembrane</keyword>
<keyword evidence="1" id="KW-0175">Coiled coil</keyword>
<evidence type="ECO:0000313" key="5">
    <source>
        <dbReference type="Proteomes" id="UP001233172"/>
    </source>
</evidence>
<dbReference type="GO" id="GO:0005581">
    <property type="term" value="C:collagen trimer"/>
    <property type="evidence" value="ECO:0007669"/>
    <property type="project" value="UniProtKB-KW"/>
</dbReference>
<reference evidence="4" key="2">
    <citation type="submission" date="2023-04" db="EMBL/GenBank/DDBJ databases">
        <authorList>
            <person name="Bu L."/>
            <person name="Lu L."/>
            <person name="Laidemitt M.R."/>
            <person name="Zhang S.M."/>
            <person name="Mutuku M."/>
            <person name="Mkoji G."/>
            <person name="Steinauer M."/>
            <person name="Loker E.S."/>
        </authorList>
    </citation>
    <scope>NUCLEOTIDE SEQUENCE</scope>
    <source>
        <strain evidence="4">KasaAsao</strain>
        <tissue evidence="4">Whole Snail</tissue>
    </source>
</reference>
<keyword evidence="4" id="KW-0176">Collagen</keyword>
<keyword evidence="3" id="KW-0472">Membrane</keyword>
<comment type="caution">
    <text evidence="4">The sequence shown here is derived from an EMBL/GenBank/DDBJ whole genome shotgun (WGS) entry which is preliminary data.</text>
</comment>
<dbReference type="EMBL" id="JASAOG010000050">
    <property type="protein sequence ID" value="KAK0058168.1"/>
    <property type="molecule type" value="Genomic_DNA"/>
</dbReference>
<feature type="transmembrane region" description="Helical" evidence="3">
    <location>
        <begin position="95"/>
        <end position="120"/>
    </location>
</feature>